<name>A0A2H3DMJ8_ARMGA</name>
<dbReference type="Pfam" id="PF00326">
    <property type="entry name" value="Peptidase_S9"/>
    <property type="match status" value="1"/>
</dbReference>
<keyword evidence="5" id="KW-1185">Reference proteome</keyword>
<evidence type="ECO:0000313" key="5">
    <source>
        <dbReference type="Proteomes" id="UP000217790"/>
    </source>
</evidence>
<protein>
    <recommendedName>
        <fullName evidence="3">Peptidase S9 prolyl oligopeptidase catalytic domain-containing protein</fullName>
    </recommendedName>
</protein>
<dbReference type="InterPro" id="IPR029058">
    <property type="entry name" value="AB_hydrolase_fold"/>
</dbReference>
<dbReference type="PANTHER" id="PTHR43037">
    <property type="entry name" value="UNNAMED PRODUCT-RELATED"/>
    <property type="match status" value="1"/>
</dbReference>
<dbReference type="PANTHER" id="PTHR43037:SF4">
    <property type="entry name" value="PEPTIDASE S9 PROLYL OLIGOPEPTIDASE CATALYTIC DOMAIN-CONTAINING PROTEIN"/>
    <property type="match status" value="1"/>
</dbReference>
<organism evidence="4 5">
    <name type="scientific">Armillaria gallica</name>
    <name type="common">Bulbous honey fungus</name>
    <name type="synonym">Armillaria bulbosa</name>
    <dbReference type="NCBI Taxonomy" id="47427"/>
    <lineage>
        <taxon>Eukaryota</taxon>
        <taxon>Fungi</taxon>
        <taxon>Dikarya</taxon>
        <taxon>Basidiomycota</taxon>
        <taxon>Agaricomycotina</taxon>
        <taxon>Agaricomycetes</taxon>
        <taxon>Agaricomycetidae</taxon>
        <taxon>Agaricales</taxon>
        <taxon>Marasmiineae</taxon>
        <taxon>Physalacriaceae</taxon>
        <taxon>Armillaria</taxon>
    </lineage>
</organism>
<dbReference type="AlphaFoldDB" id="A0A2H3DMJ8"/>
<dbReference type="OrthoDB" id="449091at2759"/>
<feature type="domain" description="Peptidase S9 prolyl oligopeptidase catalytic" evidence="3">
    <location>
        <begin position="461"/>
        <end position="595"/>
    </location>
</feature>
<gene>
    <name evidence="4" type="ORF">ARMGADRAFT_962077</name>
</gene>
<evidence type="ECO:0000259" key="3">
    <source>
        <dbReference type="Pfam" id="PF00326"/>
    </source>
</evidence>
<evidence type="ECO:0000313" key="4">
    <source>
        <dbReference type="EMBL" id="PBK96471.1"/>
    </source>
</evidence>
<proteinExistence type="predicted"/>
<dbReference type="InParanoid" id="A0A2H3DMJ8"/>
<evidence type="ECO:0000256" key="1">
    <source>
        <dbReference type="ARBA" id="ARBA00022729"/>
    </source>
</evidence>
<feature type="chain" id="PRO_5013796463" description="Peptidase S9 prolyl oligopeptidase catalytic domain-containing protein" evidence="2">
    <location>
        <begin position="20"/>
        <end position="898"/>
    </location>
</feature>
<dbReference type="SUPFAM" id="SSF53474">
    <property type="entry name" value="alpha/beta-Hydrolases"/>
    <property type="match status" value="1"/>
</dbReference>
<dbReference type="InterPro" id="IPR050955">
    <property type="entry name" value="Plant_Biomass_Hydrol_Est"/>
</dbReference>
<dbReference type="GO" id="GO:0008236">
    <property type="term" value="F:serine-type peptidase activity"/>
    <property type="evidence" value="ECO:0007669"/>
    <property type="project" value="InterPro"/>
</dbReference>
<sequence length="898" mass="98839">MLPLSQTVFCFASMMLAYAAIQNTFSSESSWTVEVSKHWDVLGPFPMQAREQQFISPSFPLNLSEPIDFAKTWPSSYADGGRVTWSSVNFEDLGDLEISFPDIRWESLRATEGWAALQHHAVLRSTLTVHPPINPSKSTPVPHLLVQLLQGSYFTILPKNGRREPRWYSGNIYAMERSLPQEVPLPTLPSNDSATHYDIFISGDYEIRLFGDPHTQDREIPVQSISLSVKFDDAFGSVVREATQDIVCDFVDNFAFGDAIGLGLRSVDGWWTVTNVSTGASSGLTLTLIRPTRIAEGQTRIVPIRITQTRPFSQAFIDLKITLTSGASETIVTIESLPVKQLSGWTESVYSPIKGTYFYARSMPTIFLALPPRYAGPPKPPILALHGAGVDVVDQSFWADALPRNSHSWFVIPTGRSPWGLDWHGPSTKDAWASLDALVTILAANTVWLPWKLDLNTPAIVLGHSNGGQGAWYIASRYPDRVLGVIPAAAYIKSQSYVPLTLSRSARFIDPILLSVLETSLTPDNNDLFLTNLVDTPVLAIHGGNDENVPVWHSREAVGILETWNPAANVTYREDPGEGHWYSTVFNNTQVAAFIDDLIASYPSTTAPSSKFTLSVSVPAESGSLHGWRIVALSIPGRLGRLRVERASDLAVRIHTSNLQRFSVDTTVYNISTIYVDNSKVHISKDKAGTIHFEAVEQKVWKTSNHSEIQLSGRMQAILSSDGPIVLVIPDDTETYPQELSVARRIAHDLGLYHRLDTEIIRSSEAFDPDFLSQGNIVAIGNEASASFMQNKRVPFEAKGSQILPCYAPQQPLDGPEIGLLFLHSHPMTADGNMVMLQSTDAAGLERVARLFPIRTGIPVPDWLIVGPLADTQGAGGVMGAGVWGSDWSWNEPMSWTS</sequence>
<accession>A0A2H3DMJ8</accession>
<dbReference type="OMA" id="HAREQHF"/>
<reference evidence="5" key="1">
    <citation type="journal article" date="2017" name="Nat. Ecol. Evol.">
        <title>Genome expansion and lineage-specific genetic innovations in the forest pathogenic fungi Armillaria.</title>
        <authorList>
            <person name="Sipos G."/>
            <person name="Prasanna A.N."/>
            <person name="Walter M.C."/>
            <person name="O'Connor E."/>
            <person name="Balint B."/>
            <person name="Krizsan K."/>
            <person name="Kiss B."/>
            <person name="Hess J."/>
            <person name="Varga T."/>
            <person name="Slot J."/>
            <person name="Riley R."/>
            <person name="Boka B."/>
            <person name="Rigling D."/>
            <person name="Barry K."/>
            <person name="Lee J."/>
            <person name="Mihaltcheva S."/>
            <person name="LaButti K."/>
            <person name="Lipzen A."/>
            <person name="Waldron R."/>
            <person name="Moloney N.M."/>
            <person name="Sperisen C."/>
            <person name="Kredics L."/>
            <person name="Vagvoelgyi C."/>
            <person name="Patrignani A."/>
            <person name="Fitzpatrick D."/>
            <person name="Nagy I."/>
            <person name="Doyle S."/>
            <person name="Anderson J.B."/>
            <person name="Grigoriev I.V."/>
            <person name="Gueldener U."/>
            <person name="Muensterkoetter M."/>
            <person name="Nagy L.G."/>
        </authorList>
    </citation>
    <scope>NUCLEOTIDE SEQUENCE [LARGE SCALE GENOMIC DNA]</scope>
    <source>
        <strain evidence="5">Ar21-2</strain>
    </source>
</reference>
<dbReference type="EMBL" id="KZ293650">
    <property type="protein sequence ID" value="PBK96471.1"/>
    <property type="molecule type" value="Genomic_DNA"/>
</dbReference>
<dbReference type="InterPro" id="IPR001375">
    <property type="entry name" value="Peptidase_S9_cat"/>
</dbReference>
<dbReference type="GO" id="GO:0006508">
    <property type="term" value="P:proteolysis"/>
    <property type="evidence" value="ECO:0007669"/>
    <property type="project" value="InterPro"/>
</dbReference>
<dbReference type="STRING" id="47427.A0A2H3DMJ8"/>
<dbReference type="Gene3D" id="3.40.50.1820">
    <property type="entry name" value="alpha/beta hydrolase"/>
    <property type="match status" value="1"/>
</dbReference>
<evidence type="ECO:0000256" key="2">
    <source>
        <dbReference type="SAM" id="SignalP"/>
    </source>
</evidence>
<dbReference type="Proteomes" id="UP000217790">
    <property type="component" value="Unassembled WGS sequence"/>
</dbReference>
<keyword evidence="1 2" id="KW-0732">Signal</keyword>
<feature type="signal peptide" evidence="2">
    <location>
        <begin position="1"/>
        <end position="19"/>
    </location>
</feature>